<dbReference type="Gene3D" id="3.40.50.10950">
    <property type="match status" value="1"/>
</dbReference>
<evidence type="ECO:0000256" key="1">
    <source>
        <dbReference type="ARBA" id="ARBA00004496"/>
    </source>
</evidence>
<dbReference type="InterPro" id="IPR050500">
    <property type="entry name" value="Phos_Acetyltrans/Butyryltrans"/>
</dbReference>
<dbReference type="PANTHER" id="PTHR43356:SF3">
    <property type="entry name" value="PHOSPHATE ACETYLTRANSFERASE"/>
    <property type="match status" value="1"/>
</dbReference>
<evidence type="ECO:0000259" key="14">
    <source>
        <dbReference type="Pfam" id="PF07085"/>
    </source>
</evidence>
<comment type="similarity">
    <text evidence="3 12">In the C-terminal section; belongs to the phosphate acetyltransferase and butyryltransferase family.</text>
</comment>
<dbReference type="UniPathway" id="UPA00340">
    <property type="reaction ID" value="UER00459"/>
</dbReference>
<dbReference type="InterPro" id="IPR027417">
    <property type="entry name" value="P-loop_NTPase"/>
</dbReference>
<dbReference type="PIRSF" id="PIRSF006107">
    <property type="entry name" value="PhpActrans_proteobac"/>
    <property type="match status" value="1"/>
</dbReference>
<dbReference type="InterPro" id="IPR042113">
    <property type="entry name" value="P_AcTrfase_dom1"/>
</dbReference>
<comment type="similarity">
    <text evidence="4 12">In the N-terminal section; belongs to the CobB/CobQ family.</text>
</comment>
<dbReference type="PANTHER" id="PTHR43356">
    <property type="entry name" value="PHOSPHATE ACETYLTRANSFERASE"/>
    <property type="match status" value="1"/>
</dbReference>
<gene>
    <name evidence="15" type="ORF">A2557_13890</name>
</gene>
<evidence type="ECO:0000313" key="16">
    <source>
        <dbReference type="Proteomes" id="UP000177583"/>
    </source>
</evidence>
<feature type="domain" description="DRTGG" evidence="14">
    <location>
        <begin position="215"/>
        <end position="327"/>
    </location>
</feature>
<dbReference type="Proteomes" id="UP000177583">
    <property type="component" value="Unassembled WGS sequence"/>
</dbReference>
<dbReference type="AlphaFoldDB" id="A0A1F6GZV4"/>
<dbReference type="Gene3D" id="3.40.50.10750">
    <property type="entry name" value="Isocitrate/Isopropylmalate dehydrogenase-like"/>
    <property type="match status" value="1"/>
</dbReference>
<keyword evidence="8 12" id="KW-0963">Cytoplasm</keyword>
<evidence type="ECO:0000256" key="5">
    <source>
        <dbReference type="ARBA" id="ARBA00011643"/>
    </source>
</evidence>
<feature type="domain" description="Phosphate acetyl/butaryl transferase" evidence="13">
    <location>
        <begin position="375"/>
        <end position="689"/>
    </location>
</feature>
<sequence>MTANLYISATEAKSGKSMIALGLMELLVRKLERVAFFKPIVNLRPGQTDKDIKLIQEHYHLVMPFEKMYAYTAEDASRLIATGRHQELLEGILARYAELAAEADFVLCLGSDFEGVTKAFEYDFNAEIALNLSAPMLLVMKVRNKTHREVIDASKVAVESFESRGNEILGLFLNQCDNQEEGSCLEQLREQLGDKVEFVFALPDDPSLRQANVAEVAELLDAQVLFGFDQLTRQVGHYEVAGMQLRNFLPRLMENSLILTPGDRLDLILGCLASFKSSTMPHPAGIVLTEGIKPDPSLHHLIEGINDLMPILYTNKETYETAAALSRIHTALSPDNPRKIAKALGLFEAHVDLELLSQKVVNYCPRVLTPKMFEFSLIQQALKDKKHIVLPEGEDERILKAAEILHSRQVAQFTLLGDPDEIRAKIGTLGLHLEGVPILKPENAPRFEEYCLKFMELRAHKNPTLEQARDIMRDVSYFGTMMVQLGHADGMVSGAAHSTMHTIRPGFELIKTKPNCSLVSSVFFMCLADRVLVYGDCAVNPNPNATQLAEIAVSSAETALAFGIEPRVAMLSYSTGESGKGEDVDLVREAVRLAQQKSPDLLVEGPMQYDAAVDPAVGQAKMPGSKVAGKATVFIFPDLNTGNNTYKAVQRSAGAVAIGPILQGLRKPVNDLSRGCLVPDVINTIVITCIQAQAVAKG</sequence>
<evidence type="ECO:0000256" key="6">
    <source>
        <dbReference type="ARBA" id="ARBA00012707"/>
    </source>
</evidence>
<dbReference type="CDD" id="cd03109">
    <property type="entry name" value="DTBS"/>
    <property type="match status" value="1"/>
</dbReference>
<dbReference type="Pfam" id="PF01515">
    <property type="entry name" value="PTA_PTB"/>
    <property type="match status" value="1"/>
</dbReference>
<comment type="domain">
    <text evidence="12">The N-terminal region seems to be important for proper quaternary structure. The C-terminal region contains the substrate-binding site.</text>
</comment>
<protein>
    <recommendedName>
        <fullName evidence="7 12">Phosphate acetyltransferase</fullName>
        <ecNumber evidence="6 12">2.3.1.8</ecNumber>
    </recommendedName>
    <alternativeName>
        <fullName evidence="11 12">Phosphotransacetylase</fullName>
    </alternativeName>
</protein>
<keyword evidence="9 12" id="KW-0808">Transferase</keyword>
<name>A0A1F6GZV4_9PROT</name>
<evidence type="ECO:0000259" key="13">
    <source>
        <dbReference type="Pfam" id="PF01515"/>
    </source>
</evidence>
<comment type="pathway">
    <text evidence="2 12">Metabolic intermediate biosynthesis; acetyl-CoA biosynthesis; acetyl-CoA from acetate: step 2/2.</text>
</comment>
<accession>A0A1F6GZV4</accession>
<dbReference type="NCBIfam" id="NF007233">
    <property type="entry name" value="PRK09653.1"/>
    <property type="match status" value="1"/>
</dbReference>
<evidence type="ECO:0000256" key="9">
    <source>
        <dbReference type="ARBA" id="ARBA00022679"/>
    </source>
</evidence>
<dbReference type="NCBIfam" id="TIGR00651">
    <property type="entry name" value="pta"/>
    <property type="match status" value="1"/>
</dbReference>
<evidence type="ECO:0000256" key="10">
    <source>
        <dbReference type="ARBA" id="ARBA00023315"/>
    </source>
</evidence>
<proteinExistence type="inferred from homology"/>
<dbReference type="InterPro" id="IPR016475">
    <property type="entry name" value="P-Actrans_bac"/>
</dbReference>
<evidence type="ECO:0000313" key="15">
    <source>
        <dbReference type="EMBL" id="OGH03619.1"/>
    </source>
</evidence>
<evidence type="ECO:0000256" key="2">
    <source>
        <dbReference type="ARBA" id="ARBA00004989"/>
    </source>
</evidence>
<evidence type="ECO:0000256" key="8">
    <source>
        <dbReference type="ARBA" id="ARBA00022490"/>
    </source>
</evidence>
<dbReference type="InterPro" id="IPR002505">
    <property type="entry name" value="PTA_PTB"/>
</dbReference>
<dbReference type="InterPro" id="IPR004614">
    <property type="entry name" value="P_AcTrfase"/>
</dbReference>
<dbReference type="SUPFAM" id="SSF75138">
    <property type="entry name" value="HprK N-terminal domain-like"/>
    <property type="match status" value="1"/>
</dbReference>
<comment type="catalytic activity">
    <reaction evidence="12">
        <text>acetyl-CoA + phosphate = acetyl phosphate + CoA</text>
        <dbReference type="Rhea" id="RHEA:19521"/>
        <dbReference type="ChEBI" id="CHEBI:22191"/>
        <dbReference type="ChEBI" id="CHEBI:43474"/>
        <dbReference type="ChEBI" id="CHEBI:57287"/>
        <dbReference type="ChEBI" id="CHEBI:57288"/>
        <dbReference type="EC" id="2.3.1.8"/>
    </reaction>
</comment>
<reference evidence="15 16" key="1">
    <citation type="journal article" date="2016" name="Nat. Commun.">
        <title>Thousands of microbial genomes shed light on interconnected biogeochemical processes in an aquifer system.</title>
        <authorList>
            <person name="Anantharaman K."/>
            <person name="Brown C.T."/>
            <person name="Hug L.A."/>
            <person name="Sharon I."/>
            <person name="Castelle C.J."/>
            <person name="Probst A.J."/>
            <person name="Thomas B.C."/>
            <person name="Singh A."/>
            <person name="Wilkins M.J."/>
            <person name="Karaoz U."/>
            <person name="Brodie E.L."/>
            <person name="Williams K.H."/>
            <person name="Hubbard S.S."/>
            <person name="Banfield J.F."/>
        </authorList>
    </citation>
    <scope>NUCLEOTIDE SEQUENCE [LARGE SCALE GENOMIC DNA]</scope>
</reference>
<comment type="function">
    <text evidence="12">Involved in acetate metabolism.</text>
</comment>
<dbReference type="GO" id="GO:0006085">
    <property type="term" value="P:acetyl-CoA biosynthetic process"/>
    <property type="evidence" value="ECO:0007669"/>
    <property type="project" value="UniProtKB-UniPathway"/>
</dbReference>
<dbReference type="SUPFAM" id="SSF52540">
    <property type="entry name" value="P-loop containing nucleoside triphosphate hydrolases"/>
    <property type="match status" value="1"/>
</dbReference>
<evidence type="ECO:0000256" key="12">
    <source>
        <dbReference type="PIRNR" id="PIRNR006107"/>
    </source>
</evidence>
<comment type="caution">
    <text evidence="15">The sequence shown here is derived from an EMBL/GenBank/DDBJ whole genome shotgun (WGS) entry which is preliminary data.</text>
</comment>
<dbReference type="Pfam" id="PF07085">
    <property type="entry name" value="DRTGG"/>
    <property type="match status" value="1"/>
</dbReference>
<dbReference type="Pfam" id="PF13500">
    <property type="entry name" value="AAA_26"/>
    <property type="match status" value="1"/>
</dbReference>
<comment type="subcellular location">
    <subcellularLocation>
        <location evidence="1 12">Cytoplasm</location>
    </subcellularLocation>
</comment>
<dbReference type="NCBIfam" id="NF004167">
    <property type="entry name" value="PRK05632.1"/>
    <property type="match status" value="1"/>
</dbReference>
<dbReference type="FunFam" id="3.40.50.10750:FF:000001">
    <property type="entry name" value="Phosphate acetyltransferase"/>
    <property type="match status" value="1"/>
</dbReference>
<dbReference type="GO" id="GO:0005737">
    <property type="term" value="C:cytoplasm"/>
    <property type="evidence" value="ECO:0007669"/>
    <property type="project" value="UniProtKB-SubCell"/>
</dbReference>
<evidence type="ECO:0000256" key="7">
    <source>
        <dbReference type="ARBA" id="ARBA00021528"/>
    </source>
</evidence>
<dbReference type="EMBL" id="MFNF01000014">
    <property type="protein sequence ID" value="OGH03619.1"/>
    <property type="molecule type" value="Genomic_DNA"/>
</dbReference>
<evidence type="ECO:0000256" key="11">
    <source>
        <dbReference type="ARBA" id="ARBA00031108"/>
    </source>
</evidence>
<dbReference type="GO" id="GO:0008959">
    <property type="term" value="F:phosphate acetyltransferase activity"/>
    <property type="evidence" value="ECO:0007669"/>
    <property type="project" value="UniProtKB-EC"/>
</dbReference>
<keyword evidence="10 12" id="KW-0012">Acyltransferase</keyword>
<dbReference type="InterPro" id="IPR042112">
    <property type="entry name" value="P_AcTrfase_dom2"/>
</dbReference>
<comment type="subunit">
    <text evidence="5">Homohexamer.</text>
</comment>
<dbReference type="Gene3D" id="3.40.1390.20">
    <property type="entry name" value="HprK N-terminal domain-like"/>
    <property type="match status" value="1"/>
</dbReference>
<organism evidence="15 16">
    <name type="scientific">Candidatus Lambdaproteobacteria bacterium RIFOXYD2_FULL_56_26</name>
    <dbReference type="NCBI Taxonomy" id="1817773"/>
    <lineage>
        <taxon>Bacteria</taxon>
        <taxon>Pseudomonadati</taxon>
        <taxon>Pseudomonadota</taxon>
        <taxon>Candidatus Lambdaproteobacteria</taxon>
    </lineage>
</organism>
<dbReference type="Gene3D" id="3.40.50.300">
    <property type="entry name" value="P-loop containing nucleotide triphosphate hydrolases"/>
    <property type="match status" value="1"/>
</dbReference>
<dbReference type="InterPro" id="IPR028979">
    <property type="entry name" value="Ser_kin/Pase_Hpr-like_N_sf"/>
</dbReference>
<evidence type="ECO:0000256" key="4">
    <source>
        <dbReference type="ARBA" id="ARBA00009786"/>
    </source>
</evidence>
<dbReference type="SUPFAM" id="SSF53659">
    <property type="entry name" value="Isocitrate/Isopropylmalate dehydrogenase-like"/>
    <property type="match status" value="1"/>
</dbReference>
<evidence type="ECO:0000256" key="3">
    <source>
        <dbReference type="ARBA" id="ARBA00008756"/>
    </source>
</evidence>
<dbReference type="InterPro" id="IPR010766">
    <property type="entry name" value="DRTGG"/>
</dbReference>
<dbReference type="EC" id="2.3.1.8" evidence="6 12"/>